<dbReference type="KEGG" id="vcw:GJQ55_09945"/>
<dbReference type="SFLD" id="SFLDG00358">
    <property type="entry name" value="Main_(cytGST)"/>
    <property type="match status" value="1"/>
</dbReference>
<dbReference type="InterPro" id="IPR004046">
    <property type="entry name" value="GST_C"/>
</dbReference>
<dbReference type="Proteomes" id="UP000596074">
    <property type="component" value="Chromosome"/>
</dbReference>
<evidence type="ECO:0000313" key="3">
    <source>
        <dbReference type="EMBL" id="QQD24764.1"/>
    </source>
</evidence>
<dbReference type="PANTHER" id="PTHR44051">
    <property type="entry name" value="GLUTATHIONE S-TRANSFERASE-RELATED"/>
    <property type="match status" value="1"/>
</dbReference>
<dbReference type="Pfam" id="PF13409">
    <property type="entry name" value="GST_N_2"/>
    <property type="match status" value="1"/>
</dbReference>
<dbReference type="EMBL" id="CP046056">
    <property type="protein sequence ID" value="QQD24764.1"/>
    <property type="molecule type" value="Genomic_DNA"/>
</dbReference>
<dbReference type="PANTHER" id="PTHR44051:SF8">
    <property type="entry name" value="GLUTATHIONE S-TRANSFERASE GSTA"/>
    <property type="match status" value="1"/>
</dbReference>
<feature type="domain" description="GST C-terminal" evidence="2">
    <location>
        <begin position="87"/>
        <end position="203"/>
    </location>
</feature>
<dbReference type="InterPro" id="IPR004045">
    <property type="entry name" value="Glutathione_S-Trfase_N"/>
</dbReference>
<gene>
    <name evidence="3" type="ORF">GJQ55_09945</name>
</gene>
<dbReference type="InterPro" id="IPR010987">
    <property type="entry name" value="Glutathione-S-Trfase_C-like"/>
</dbReference>
<protein>
    <submittedName>
        <fullName evidence="3">Glutathione S-transferase</fullName>
    </submittedName>
</protein>
<dbReference type="PROSITE" id="PS50404">
    <property type="entry name" value="GST_NTER"/>
    <property type="match status" value="1"/>
</dbReference>
<dbReference type="AlphaFoldDB" id="A0A9X7YPL0"/>
<dbReference type="Pfam" id="PF00043">
    <property type="entry name" value="GST_C"/>
    <property type="match status" value="1"/>
</dbReference>
<organism evidence="3 4">
    <name type="scientific">Venatoribacter cucullus</name>
    <dbReference type="NCBI Taxonomy" id="2661630"/>
    <lineage>
        <taxon>Bacteria</taxon>
        <taxon>Pseudomonadati</taxon>
        <taxon>Pseudomonadota</taxon>
        <taxon>Gammaproteobacteria</taxon>
        <taxon>Oceanospirillales</taxon>
        <taxon>Oceanospirillaceae</taxon>
        <taxon>Venatoribacter</taxon>
    </lineage>
</organism>
<dbReference type="SUPFAM" id="SSF52833">
    <property type="entry name" value="Thioredoxin-like"/>
    <property type="match status" value="1"/>
</dbReference>
<evidence type="ECO:0000313" key="4">
    <source>
        <dbReference type="Proteomes" id="UP000596074"/>
    </source>
</evidence>
<dbReference type="InterPro" id="IPR036282">
    <property type="entry name" value="Glutathione-S-Trfase_C_sf"/>
</dbReference>
<dbReference type="Gene3D" id="3.40.30.10">
    <property type="entry name" value="Glutaredoxin"/>
    <property type="match status" value="1"/>
</dbReference>
<evidence type="ECO:0000259" key="2">
    <source>
        <dbReference type="PROSITE" id="PS50405"/>
    </source>
</evidence>
<sequence length="203" mass="22958">MKLYSAPQAPNPRRVLMVMAEKGITDIDVINVDLMKGDNLSAEFRARNPLCKVPVLELDDGTCISESAAIICYLESLYPQPPLLGSMPAEKAIIDMWDRRLENSFMQPVGFCFQHGTGFFKDRMNVVPAWGEESMLQAQKFLPVLEQQLQQHPFIAGEHFSVADITALCTLEFARVIKLRAGDEYPAIQRWYSAMQQRPSYNA</sequence>
<feature type="domain" description="GST N-terminal" evidence="1">
    <location>
        <begin position="1"/>
        <end position="82"/>
    </location>
</feature>
<dbReference type="InterPro" id="IPR034345">
    <property type="entry name" value="Gtt2-like_N"/>
</dbReference>
<dbReference type="Gene3D" id="1.20.1050.10">
    <property type="match status" value="1"/>
</dbReference>
<dbReference type="SUPFAM" id="SSF47616">
    <property type="entry name" value="GST C-terminal domain-like"/>
    <property type="match status" value="1"/>
</dbReference>
<name>A0A9X7YPL0_9GAMM</name>
<proteinExistence type="predicted"/>
<dbReference type="RefSeq" id="WP_228344824.1">
    <property type="nucleotide sequence ID" value="NZ_CP046056.1"/>
</dbReference>
<dbReference type="InterPro" id="IPR036249">
    <property type="entry name" value="Thioredoxin-like_sf"/>
</dbReference>
<dbReference type="PROSITE" id="PS50405">
    <property type="entry name" value="GST_CTER"/>
    <property type="match status" value="1"/>
</dbReference>
<keyword evidence="4" id="KW-1185">Reference proteome</keyword>
<evidence type="ECO:0000259" key="1">
    <source>
        <dbReference type="PROSITE" id="PS50404"/>
    </source>
</evidence>
<dbReference type="InterPro" id="IPR040079">
    <property type="entry name" value="Glutathione_S-Trfase"/>
</dbReference>
<accession>A0A9X7YPL0</accession>
<dbReference type="SFLD" id="SFLDS00019">
    <property type="entry name" value="Glutathione_Transferase_(cytos"/>
    <property type="match status" value="1"/>
</dbReference>
<dbReference type="CDD" id="cd03051">
    <property type="entry name" value="GST_N_GTT2_like"/>
    <property type="match status" value="1"/>
</dbReference>
<reference evidence="3 4" key="1">
    <citation type="submission" date="2019-11" db="EMBL/GenBank/DDBJ databases">
        <title>Venatorbacter sp. nov. a predator of Campylobacter and other Gram-negative bacteria.</title>
        <authorList>
            <person name="Saeedi A."/>
            <person name="Cummings N.J."/>
            <person name="Connerton I.F."/>
            <person name="Connerton P.L."/>
        </authorList>
    </citation>
    <scope>NUCLEOTIDE SEQUENCE [LARGE SCALE GENOMIC DNA]</scope>
    <source>
        <strain evidence="3">XL5</strain>
    </source>
</reference>